<comment type="caution">
    <text evidence="9">The sequence shown here is derived from an EMBL/GenBank/DDBJ whole genome shotgun (WGS) entry which is preliminary data.</text>
</comment>
<feature type="transmembrane region" description="Helical" evidence="7">
    <location>
        <begin position="100"/>
        <end position="118"/>
    </location>
</feature>
<organism evidence="9 10">
    <name type="scientific">Streptomyces africanus</name>
    <dbReference type="NCBI Taxonomy" id="231024"/>
    <lineage>
        <taxon>Bacteria</taxon>
        <taxon>Bacillati</taxon>
        <taxon>Actinomycetota</taxon>
        <taxon>Actinomycetes</taxon>
        <taxon>Kitasatosporales</taxon>
        <taxon>Streptomycetaceae</taxon>
        <taxon>Streptomyces</taxon>
    </lineage>
</organism>
<evidence type="ECO:0000259" key="8">
    <source>
        <dbReference type="PROSITE" id="PS50850"/>
    </source>
</evidence>
<dbReference type="PANTHER" id="PTHR23517:SF3">
    <property type="entry name" value="INTEGRAL MEMBRANE TRANSPORT PROTEIN"/>
    <property type="match status" value="1"/>
</dbReference>
<keyword evidence="3" id="KW-1003">Cell membrane</keyword>
<sequence length="432" mass="46576">MKFRSLHPNLRVRIVVGAVQRFLHVMVMPLMTVFLAERFGVAVAGAMVLAIAVCEVSGSLIGGYLADIHGRRPLLLAGEAGVVVAYATMAVAAMPRWENAGVIYAGFLAGSLASNLAVPANDAMIVDVSTPESRQFVYTINYWSINLALACGVLIGGFLYGDYFPQMLVAVAAGSLAVLLVTFFKISETAPAGAVSEKTESARAYVRSFASGYRAVLADRLFSALLIAATLRMAIEVQINYYINVRVSETFEEQRLFSFGSWDATVNGVEILGILRAENTLLVVLLALVVHRLLRRMSDGPRLYAGVILFTAGYMVMAVSGNGWVLLLSMLVLTVGELLNVPVQQTMLADLVPERSRTKYMAVFNLNVRLALLIASLCMTLGAVVSRWGIAVLYALFGVVIILKYRTVLVARARERAALDAGGSELVGPAQD</sequence>
<dbReference type="SUPFAM" id="SSF103473">
    <property type="entry name" value="MFS general substrate transporter"/>
    <property type="match status" value="1"/>
</dbReference>
<proteinExistence type="predicted"/>
<evidence type="ECO:0000256" key="4">
    <source>
        <dbReference type="ARBA" id="ARBA00022692"/>
    </source>
</evidence>
<feature type="transmembrane region" description="Helical" evidence="7">
    <location>
        <begin position="324"/>
        <end position="341"/>
    </location>
</feature>
<keyword evidence="2" id="KW-0813">Transport</keyword>
<dbReference type="InterPro" id="IPR020846">
    <property type="entry name" value="MFS_dom"/>
</dbReference>
<gene>
    <name evidence="9" type="ORF">QF034_007055</name>
</gene>
<keyword evidence="5 7" id="KW-1133">Transmembrane helix</keyword>
<reference evidence="9 10" key="1">
    <citation type="submission" date="2023-07" db="EMBL/GenBank/DDBJ databases">
        <title>Comparative genomics of wheat-associated soil bacteria to identify genetic determinants of phenazine resistance.</title>
        <authorList>
            <person name="Mouncey N."/>
        </authorList>
    </citation>
    <scope>NUCLEOTIDE SEQUENCE [LARGE SCALE GENOMIC DNA]</scope>
    <source>
        <strain evidence="9 10">B3I12</strain>
    </source>
</reference>
<dbReference type="EMBL" id="JAUSYP010000001">
    <property type="protein sequence ID" value="MDQ0752824.1"/>
    <property type="molecule type" value="Genomic_DNA"/>
</dbReference>
<feature type="transmembrane region" description="Helical" evidence="7">
    <location>
        <begin position="362"/>
        <end position="382"/>
    </location>
</feature>
<dbReference type="Proteomes" id="UP001232755">
    <property type="component" value="Unassembled WGS sequence"/>
</dbReference>
<evidence type="ECO:0000313" key="10">
    <source>
        <dbReference type="Proteomes" id="UP001232755"/>
    </source>
</evidence>
<feature type="transmembrane region" description="Helical" evidence="7">
    <location>
        <begin position="166"/>
        <end position="184"/>
    </location>
</feature>
<feature type="transmembrane region" description="Helical" evidence="7">
    <location>
        <begin position="42"/>
        <end position="66"/>
    </location>
</feature>
<protein>
    <submittedName>
        <fullName evidence="9">DHA1 family multidrug resistance protein B-like MFS transporter</fullName>
    </submittedName>
</protein>
<feature type="transmembrane region" description="Helical" evidence="7">
    <location>
        <begin position="139"/>
        <end position="160"/>
    </location>
</feature>
<keyword evidence="10" id="KW-1185">Reference proteome</keyword>
<feature type="transmembrane region" description="Helical" evidence="7">
    <location>
        <begin position="302"/>
        <end position="318"/>
    </location>
</feature>
<dbReference type="PANTHER" id="PTHR23517">
    <property type="entry name" value="RESISTANCE PROTEIN MDTM, PUTATIVE-RELATED-RELATED"/>
    <property type="match status" value="1"/>
</dbReference>
<dbReference type="RefSeq" id="WP_307178755.1">
    <property type="nucleotide sequence ID" value="NZ_JAUSYP010000001.1"/>
</dbReference>
<comment type="subcellular location">
    <subcellularLocation>
        <location evidence="1">Cell membrane</location>
        <topology evidence="1">Multi-pass membrane protein</topology>
    </subcellularLocation>
</comment>
<evidence type="ECO:0000256" key="3">
    <source>
        <dbReference type="ARBA" id="ARBA00022475"/>
    </source>
</evidence>
<evidence type="ECO:0000256" key="7">
    <source>
        <dbReference type="SAM" id="Phobius"/>
    </source>
</evidence>
<feature type="transmembrane region" description="Helical" evidence="7">
    <location>
        <begin position="73"/>
        <end position="94"/>
    </location>
</feature>
<dbReference type="InterPro" id="IPR011701">
    <property type="entry name" value="MFS"/>
</dbReference>
<dbReference type="InterPro" id="IPR050171">
    <property type="entry name" value="MFS_Transporters"/>
</dbReference>
<feature type="transmembrane region" description="Helical" evidence="7">
    <location>
        <begin position="12"/>
        <end position="36"/>
    </location>
</feature>
<feature type="transmembrane region" description="Helical" evidence="7">
    <location>
        <begin position="388"/>
        <end position="406"/>
    </location>
</feature>
<accession>A0ABU0QZJ8</accession>
<dbReference type="Gene3D" id="1.20.1250.20">
    <property type="entry name" value="MFS general substrate transporter like domains"/>
    <property type="match status" value="1"/>
</dbReference>
<evidence type="ECO:0000313" key="9">
    <source>
        <dbReference type="EMBL" id="MDQ0752824.1"/>
    </source>
</evidence>
<keyword evidence="4 7" id="KW-0812">Transmembrane</keyword>
<evidence type="ECO:0000256" key="6">
    <source>
        <dbReference type="ARBA" id="ARBA00023136"/>
    </source>
</evidence>
<evidence type="ECO:0000256" key="1">
    <source>
        <dbReference type="ARBA" id="ARBA00004651"/>
    </source>
</evidence>
<feature type="domain" description="Major facilitator superfamily (MFS) profile" evidence="8">
    <location>
        <begin position="1"/>
        <end position="416"/>
    </location>
</feature>
<evidence type="ECO:0000256" key="2">
    <source>
        <dbReference type="ARBA" id="ARBA00022448"/>
    </source>
</evidence>
<dbReference type="InterPro" id="IPR036259">
    <property type="entry name" value="MFS_trans_sf"/>
</dbReference>
<keyword evidence="6 7" id="KW-0472">Membrane</keyword>
<name>A0ABU0QZJ8_9ACTN</name>
<evidence type="ECO:0000256" key="5">
    <source>
        <dbReference type="ARBA" id="ARBA00022989"/>
    </source>
</evidence>
<dbReference type="PROSITE" id="PS50850">
    <property type="entry name" value="MFS"/>
    <property type="match status" value="1"/>
</dbReference>
<dbReference type="Pfam" id="PF07690">
    <property type="entry name" value="MFS_1"/>
    <property type="match status" value="1"/>
</dbReference>